<keyword evidence="2" id="KW-0479">Metal-binding</keyword>
<dbReference type="PROSITE" id="PS51318">
    <property type="entry name" value="TAT"/>
    <property type="match status" value="1"/>
</dbReference>
<organism evidence="8 9">
    <name type="scientific">Castellaniella daejeonensis</name>
    <dbReference type="NCBI Taxonomy" id="659013"/>
    <lineage>
        <taxon>Bacteria</taxon>
        <taxon>Pseudomonadati</taxon>
        <taxon>Pseudomonadota</taxon>
        <taxon>Betaproteobacteria</taxon>
        <taxon>Burkholderiales</taxon>
        <taxon>Alcaligenaceae</taxon>
        <taxon>Castellaniella</taxon>
    </lineage>
</organism>
<accession>A0ABP3DNI9</accession>
<dbReference type="Pfam" id="PF07731">
    <property type="entry name" value="Cu-oxidase_2"/>
    <property type="match status" value="1"/>
</dbReference>
<sequence length="627" mass="68817">MKRRTTLAIPVPLMPRRRFVQGLAAGGVLLGLSPYARALGMQSNPTSTGSAQLLTGTEFNLEIGESPVNFTGSPRMATTVNGSLPAPTLRWREGDTVTIRVKNRLKEATSIHWHGIILPFEMDGVPGISFTGIPPGETFTYRFKVQQNGTYWYHSHSGMQEATGVYGAIIIDPAETDPIRADREYVVQLSDWTDEDPMRVLAKLKMQGDYYNYNQPTAVDFFRDVSDMGLKVAVDKRKMWNEMRMSPTDLADLSADVLTYLMNGTTPAGNWTGLFRPGERVRLRFINGAANTFYDVRIPGLGLTVVQADGVNIEPVTVDEFRFGPGETYDVLVQPKDDAYTVYAQAMDRTGYARGTLATHAGLEAPVPALDPVQWLDMADMMGAMGGGMAGMSHGAAGHASMGGMNHGSGMGHGSMPGMSHGNMTGMNHGDMQGMNHASMAGAGHGAMGAGSASTQVRHARTEYGASTDMRVDMPRTNLDDPGIGLRNNGRRVLTLADLHTMGGPMDPRGAEREIELHLTGNMERYTWSFDGVEFGQSTPVHFRYGERVRVILHNDTMMTHPMHLHGMWSELETPDGQFQARRHTIPVQPAQRISFLVTADALGRWAWHCHLMLHMDMGMFREVVVA</sequence>
<keyword evidence="9" id="KW-1185">Reference proteome</keyword>
<name>A0ABP3DNI9_9BURK</name>
<comment type="caution">
    <text evidence="8">The sequence shown here is derived from an EMBL/GenBank/DDBJ whole genome shotgun (WGS) entry which is preliminary data.</text>
</comment>
<keyword evidence="4" id="KW-0186">Copper</keyword>
<keyword evidence="3" id="KW-0560">Oxidoreductase</keyword>
<reference evidence="9" key="1">
    <citation type="journal article" date="2019" name="Int. J. Syst. Evol. Microbiol.">
        <title>The Global Catalogue of Microorganisms (GCM) 10K type strain sequencing project: providing services to taxonomists for standard genome sequencing and annotation.</title>
        <authorList>
            <consortium name="The Broad Institute Genomics Platform"/>
            <consortium name="The Broad Institute Genome Sequencing Center for Infectious Disease"/>
            <person name="Wu L."/>
            <person name="Ma J."/>
        </authorList>
    </citation>
    <scope>NUCLEOTIDE SEQUENCE [LARGE SCALE GENOMIC DNA]</scope>
    <source>
        <strain evidence="9">JCM 16240</strain>
    </source>
</reference>
<dbReference type="PANTHER" id="PTHR11709">
    <property type="entry name" value="MULTI-COPPER OXIDASE"/>
    <property type="match status" value="1"/>
</dbReference>
<dbReference type="InterPro" id="IPR034279">
    <property type="entry name" value="CuRO_3_CopA"/>
</dbReference>
<evidence type="ECO:0000256" key="1">
    <source>
        <dbReference type="ARBA" id="ARBA00004418"/>
    </source>
</evidence>
<dbReference type="InterPro" id="IPR008972">
    <property type="entry name" value="Cupredoxin"/>
</dbReference>
<dbReference type="InterPro" id="IPR011706">
    <property type="entry name" value="Cu-oxidase_C"/>
</dbReference>
<dbReference type="Pfam" id="PF07732">
    <property type="entry name" value="Cu-oxidase_3"/>
    <property type="match status" value="1"/>
</dbReference>
<protein>
    <submittedName>
        <fullName evidence="8">Copper resistance system multicopper oxidase</fullName>
    </submittedName>
</protein>
<dbReference type="InterPro" id="IPR006311">
    <property type="entry name" value="TAT_signal"/>
</dbReference>
<evidence type="ECO:0000259" key="5">
    <source>
        <dbReference type="Pfam" id="PF00394"/>
    </source>
</evidence>
<dbReference type="PROSITE" id="PS00079">
    <property type="entry name" value="MULTICOPPER_OXIDASE1"/>
    <property type="match status" value="1"/>
</dbReference>
<comment type="subcellular location">
    <subcellularLocation>
        <location evidence="1">Periplasm</location>
    </subcellularLocation>
</comment>
<evidence type="ECO:0000259" key="7">
    <source>
        <dbReference type="Pfam" id="PF07732"/>
    </source>
</evidence>
<evidence type="ECO:0000259" key="6">
    <source>
        <dbReference type="Pfam" id="PF07731"/>
    </source>
</evidence>
<dbReference type="CDD" id="cd13874">
    <property type="entry name" value="CuRO_2_CopA"/>
    <property type="match status" value="1"/>
</dbReference>
<dbReference type="InterPro" id="IPR002355">
    <property type="entry name" value="Cu_oxidase_Cu_BS"/>
</dbReference>
<dbReference type="Proteomes" id="UP001501176">
    <property type="component" value="Unassembled WGS sequence"/>
</dbReference>
<dbReference type="InterPro" id="IPR034284">
    <property type="entry name" value="CuRO_1_CopA"/>
</dbReference>
<dbReference type="InterPro" id="IPR001117">
    <property type="entry name" value="Cu-oxidase_2nd"/>
</dbReference>
<dbReference type="InterPro" id="IPR045087">
    <property type="entry name" value="Cu-oxidase_fam"/>
</dbReference>
<dbReference type="CDD" id="cd13848">
    <property type="entry name" value="CuRO_1_CopA"/>
    <property type="match status" value="1"/>
</dbReference>
<proteinExistence type="predicted"/>
<gene>
    <name evidence="8" type="ORF">GCM10009125_23730</name>
</gene>
<evidence type="ECO:0000256" key="2">
    <source>
        <dbReference type="ARBA" id="ARBA00022723"/>
    </source>
</evidence>
<dbReference type="PROSITE" id="PS00080">
    <property type="entry name" value="MULTICOPPER_OXIDASE2"/>
    <property type="match status" value="1"/>
</dbReference>
<evidence type="ECO:0000256" key="3">
    <source>
        <dbReference type="ARBA" id="ARBA00023002"/>
    </source>
</evidence>
<evidence type="ECO:0000256" key="4">
    <source>
        <dbReference type="ARBA" id="ARBA00023008"/>
    </source>
</evidence>
<feature type="domain" description="Plastocyanin-like" evidence="5">
    <location>
        <begin position="184"/>
        <end position="357"/>
    </location>
</feature>
<feature type="domain" description="Plastocyanin-like" evidence="6">
    <location>
        <begin position="513"/>
        <end position="626"/>
    </location>
</feature>
<dbReference type="SUPFAM" id="SSF49503">
    <property type="entry name" value="Cupredoxins"/>
    <property type="match status" value="3"/>
</dbReference>
<evidence type="ECO:0000313" key="8">
    <source>
        <dbReference type="EMBL" id="GAA0234034.1"/>
    </source>
</evidence>
<dbReference type="InterPro" id="IPR033138">
    <property type="entry name" value="Cu_oxidase_CS"/>
</dbReference>
<feature type="domain" description="Plastocyanin-like" evidence="7">
    <location>
        <begin position="64"/>
        <end position="174"/>
    </location>
</feature>
<dbReference type="EMBL" id="BAAAFN010000015">
    <property type="protein sequence ID" value="GAA0234034.1"/>
    <property type="molecule type" value="Genomic_DNA"/>
</dbReference>
<dbReference type="CDD" id="cd13896">
    <property type="entry name" value="CuRO_3_CopA"/>
    <property type="match status" value="1"/>
</dbReference>
<dbReference type="PANTHER" id="PTHR11709:SF394">
    <property type="entry name" value="FI03373P-RELATED"/>
    <property type="match status" value="1"/>
</dbReference>
<evidence type="ECO:0000313" key="9">
    <source>
        <dbReference type="Proteomes" id="UP001501176"/>
    </source>
</evidence>
<dbReference type="InterPro" id="IPR011707">
    <property type="entry name" value="Cu-oxidase-like_N"/>
</dbReference>
<dbReference type="NCBIfam" id="TIGR01480">
    <property type="entry name" value="copper_res_A"/>
    <property type="match status" value="1"/>
</dbReference>
<dbReference type="InterPro" id="IPR006376">
    <property type="entry name" value="Cu-R_CopA"/>
</dbReference>
<dbReference type="InterPro" id="IPR034282">
    <property type="entry name" value="CuRO_2_CopA"/>
</dbReference>
<dbReference type="Gene3D" id="2.60.40.420">
    <property type="entry name" value="Cupredoxins - blue copper proteins"/>
    <property type="match status" value="3"/>
</dbReference>
<dbReference type="Pfam" id="PF00394">
    <property type="entry name" value="Cu-oxidase"/>
    <property type="match status" value="1"/>
</dbReference>